<keyword evidence="11" id="KW-1185">Reference proteome</keyword>
<dbReference type="InParanoid" id="A0A0C3G829"/>
<keyword evidence="7 9" id="KW-0472">Membrane</keyword>
<evidence type="ECO:0000313" key="10">
    <source>
        <dbReference type="EMBL" id="KIM87919.1"/>
    </source>
</evidence>
<keyword evidence="5" id="KW-0256">Endoplasmic reticulum</keyword>
<proteinExistence type="inferred from homology"/>
<dbReference type="PANTHER" id="PTHR13202:SF0">
    <property type="entry name" value="SIGNAL PEPTIDASE COMPLEX SUBUNIT 1"/>
    <property type="match status" value="1"/>
</dbReference>
<evidence type="ECO:0000256" key="5">
    <source>
        <dbReference type="ARBA" id="ARBA00022824"/>
    </source>
</evidence>
<reference evidence="10 11" key="1">
    <citation type="submission" date="2014-04" db="EMBL/GenBank/DDBJ databases">
        <authorList>
            <consortium name="DOE Joint Genome Institute"/>
            <person name="Kuo A."/>
            <person name="Tarkka M."/>
            <person name="Buscot F."/>
            <person name="Kohler A."/>
            <person name="Nagy L.G."/>
            <person name="Floudas D."/>
            <person name="Copeland A."/>
            <person name="Barry K.W."/>
            <person name="Cichocki N."/>
            <person name="Veneault-Fourrey C."/>
            <person name="LaButti K."/>
            <person name="Lindquist E.A."/>
            <person name="Lipzen A."/>
            <person name="Lundell T."/>
            <person name="Morin E."/>
            <person name="Murat C."/>
            <person name="Sun H."/>
            <person name="Tunlid A."/>
            <person name="Henrissat B."/>
            <person name="Grigoriev I.V."/>
            <person name="Hibbett D.S."/>
            <person name="Martin F."/>
            <person name="Nordberg H.P."/>
            <person name="Cantor M.N."/>
            <person name="Hua S.X."/>
        </authorList>
    </citation>
    <scope>NUCLEOTIDE SEQUENCE [LARGE SCALE GENOMIC DNA]</scope>
    <source>
        <strain evidence="10 11">F 1598</strain>
    </source>
</reference>
<accession>A0A0C3G829</accession>
<comment type="function">
    <text evidence="8">Component of the signal peptidase complex (SPC) which catalyzes the cleavage of N-terminal signal sequences from nascent proteins as they are translocated into the lumen of the endoplasmic reticulum. Dispensable for SPC enzymatic activity.</text>
</comment>
<dbReference type="Pfam" id="PF06645">
    <property type="entry name" value="SPC12"/>
    <property type="match status" value="1"/>
</dbReference>
<dbReference type="InterPro" id="IPR009542">
    <property type="entry name" value="Spc1/SPCS1"/>
</dbReference>
<organism evidence="10 11">
    <name type="scientific">Piloderma croceum (strain F 1598)</name>
    <dbReference type="NCBI Taxonomy" id="765440"/>
    <lineage>
        <taxon>Eukaryota</taxon>
        <taxon>Fungi</taxon>
        <taxon>Dikarya</taxon>
        <taxon>Basidiomycota</taxon>
        <taxon>Agaricomycotina</taxon>
        <taxon>Agaricomycetes</taxon>
        <taxon>Agaricomycetidae</taxon>
        <taxon>Atheliales</taxon>
        <taxon>Atheliaceae</taxon>
        <taxon>Piloderma</taxon>
    </lineage>
</organism>
<dbReference type="HOGENOM" id="CLU_134505_2_0_1"/>
<gene>
    <name evidence="10" type="ORF">PILCRDRAFT_3633</name>
</gene>
<sequence length="91" mass="10064">MSSVIQSILEGKIDFEGQQLTDKAARIALVVITIASFLLGFITQSLYVTFITFSCSTLALVLIVVPPWPLYNSHPVTWLPPQATEEAKKKQ</sequence>
<dbReference type="GO" id="GO:0005787">
    <property type="term" value="C:signal peptidase complex"/>
    <property type="evidence" value="ECO:0007669"/>
    <property type="project" value="InterPro"/>
</dbReference>
<comment type="similarity">
    <text evidence="2">Belongs to the SPCS1 family.</text>
</comment>
<evidence type="ECO:0000256" key="7">
    <source>
        <dbReference type="ARBA" id="ARBA00023136"/>
    </source>
</evidence>
<dbReference type="AlphaFoldDB" id="A0A0C3G829"/>
<protein>
    <recommendedName>
        <fullName evidence="3">Signal peptidase complex subunit 1</fullName>
    </recommendedName>
</protein>
<evidence type="ECO:0000256" key="9">
    <source>
        <dbReference type="SAM" id="Phobius"/>
    </source>
</evidence>
<comment type="subcellular location">
    <subcellularLocation>
        <location evidence="1">Endoplasmic reticulum membrane</location>
        <topology evidence="1">Multi-pass membrane protein</topology>
    </subcellularLocation>
</comment>
<evidence type="ECO:0000256" key="2">
    <source>
        <dbReference type="ARBA" id="ARBA00005245"/>
    </source>
</evidence>
<name>A0A0C3G829_PILCF</name>
<evidence type="ECO:0000256" key="6">
    <source>
        <dbReference type="ARBA" id="ARBA00022989"/>
    </source>
</evidence>
<dbReference type="EMBL" id="KN832978">
    <property type="protein sequence ID" value="KIM87919.1"/>
    <property type="molecule type" value="Genomic_DNA"/>
</dbReference>
<feature type="transmembrane region" description="Helical" evidence="9">
    <location>
        <begin position="50"/>
        <end position="71"/>
    </location>
</feature>
<reference evidence="11" key="2">
    <citation type="submission" date="2015-01" db="EMBL/GenBank/DDBJ databases">
        <title>Evolutionary Origins and Diversification of the Mycorrhizal Mutualists.</title>
        <authorList>
            <consortium name="DOE Joint Genome Institute"/>
            <consortium name="Mycorrhizal Genomics Consortium"/>
            <person name="Kohler A."/>
            <person name="Kuo A."/>
            <person name="Nagy L.G."/>
            <person name="Floudas D."/>
            <person name="Copeland A."/>
            <person name="Barry K.W."/>
            <person name="Cichocki N."/>
            <person name="Veneault-Fourrey C."/>
            <person name="LaButti K."/>
            <person name="Lindquist E.A."/>
            <person name="Lipzen A."/>
            <person name="Lundell T."/>
            <person name="Morin E."/>
            <person name="Murat C."/>
            <person name="Riley R."/>
            <person name="Ohm R."/>
            <person name="Sun H."/>
            <person name="Tunlid A."/>
            <person name="Henrissat B."/>
            <person name="Grigoriev I.V."/>
            <person name="Hibbett D.S."/>
            <person name="Martin F."/>
        </authorList>
    </citation>
    <scope>NUCLEOTIDE SEQUENCE [LARGE SCALE GENOMIC DNA]</scope>
    <source>
        <strain evidence="11">F 1598</strain>
    </source>
</reference>
<feature type="transmembrane region" description="Helical" evidence="9">
    <location>
        <begin position="24"/>
        <end position="43"/>
    </location>
</feature>
<keyword evidence="6 9" id="KW-1133">Transmembrane helix</keyword>
<evidence type="ECO:0000256" key="3">
    <source>
        <dbReference type="ARBA" id="ARBA00017059"/>
    </source>
</evidence>
<evidence type="ECO:0000256" key="1">
    <source>
        <dbReference type="ARBA" id="ARBA00004477"/>
    </source>
</evidence>
<keyword evidence="4 9" id="KW-0812">Transmembrane</keyword>
<dbReference type="GO" id="GO:0006465">
    <property type="term" value="P:signal peptide processing"/>
    <property type="evidence" value="ECO:0007669"/>
    <property type="project" value="InterPro"/>
</dbReference>
<evidence type="ECO:0000256" key="8">
    <source>
        <dbReference type="ARBA" id="ARBA00045204"/>
    </source>
</evidence>
<dbReference type="Proteomes" id="UP000054166">
    <property type="component" value="Unassembled WGS sequence"/>
</dbReference>
<dbReference type="OrthoDB" id="263893at2759"/>
<dbReference type="GO" id="GO:0045047">
    <property type="term" value="P:protein targeting to ER"/>
    <property type="evidence" value="ECO:0007669"/>
    <property type="project" value="TreeGrafter"/>
</dbReference>
<dbReference type="PANTHER" id="PTHR13202">
    <property type="entry name" value="MICROSOMAL SIGNAL PEPTIDASE 12 KDA SUBUNIT"/>
    <property type="match status" value="1"/>
</dbReference>
<dbReference type="FunCoup" id="A0A0C3G829">
    <property type="interactions" value="71"/>
</dbReference>
<evidence type="ECO:0000313" key="11">
    <source>
        <dbReference type="Proteomes" id="UP000054166"/>
    </source>
</evidence>
<dbReference type="STRING" id="765440.A0A0C3G829"/>
<evidence type="ECO:0000256" key="4">
    <source>
        <dbReference type="ARBA" id="ARBA00022692"/>
    </source>
</evidence>